<dbReference type="Proteomes" id="UP000054248">
    <property type="component" value="Unassembled WGS sequence"/>
</dbReference>
<dbReference type="HOGENOM" id="CLU_2814320_0_0_1"/>
<name>A0A0C3QQN5_9AGAM</name>
<evidence type="ECO:0000313" key="1">
    <source>
        <dbReference type="EMBL" id="KIO30836.1"/>
    </source>
</evidence>
<keyword evidence="2" id="KW-1185">Reference proteome</keyword>
<evidence type="ECO:0000313" key="2">
    <source>
        <dbReference type="Proteomes" id="UP000054248"/>
    </source>
</evidence>
<proteinExistence type="predicted"/>
<accession>A0A0C3QQN5</accession>
<dbReference type="AlphaFoldDB" id="A0A0C3QQN5"/>
<protein>
    <submittedName>
        <fullName evidence="1">Uncharacterized protein</fullName>
    </submittedName>
</protein>
<reference evidence="1 2" key="1">
    <citation type="submission" date="2014-04" db="EMBL/GenBank/DDBJ databases">
        <authorList>
            <consortium name="DOE Joint Genome Institute"/>
            <person name="Kuo A."/>
            <person name="Girlanda M."/>
            <person name="Perotto S."/>
            <person name="Kohler A."/>
            <person name="Nagy L.G."/>
            <person name="Floudas D."/>
            <person name="Copeland A."/>
            <person name="Barry K.W."/>
            <person name="Cichocki N."/>
            <person name="Veneault-Fourrey C."/>
            <person name="LaButti K."/>
            <person name="Lindquist E.A."/>
            <person name="Lipzen A."/>
            <person name="Lundell T."/>
            <person name="Morin E."/>
            <person name="Murat C."/>
            <person name="Sun H."/>
            <person name="Tunlid A."/>
            <person name="Henrissat B."/>
            <person name="Grigoriev I.V."/>
            <person name="Hibbett D.S."/>
            <person name="Martin F."/>
            <person name="Nordberg H.P."/>
            <person name="Cantor M.N."/>
            <person name="Hua S.X."/>
        </authorList>
    </citation>
    <scope>NUCLEOTIDE SEQUENCE [LARGE SCALE GENOMIC DNA]</scope>
    <source>
        <strain evidence="1 2">MUT 4182</strain>
    </source>
</reference>
<reference evidence="2" key="2">
    <citation type="submission" date="2015-01" db="EMBL/GenBank/DDBJ databases">
        <title>Evolutionary Origins and Diversification of the Mycorrhizal Mutualists.</title>
        <authorList>
            <consortium name="DOE Joint Genome Institute"/>
            <consortium name="Mycorrhizal Genomics Consortium"/>
            <person name="Kohler A."/>
            <person name="Kuo A."/>
            <person name="Nagy L.G."/>
            <person name="Floudas D."/>
            <person name="Copeland A."/>
            <person name="Barry K.W."/>
            <person name="Cichocki N."/>
            <person name="Veneault-Fourrey C."/>
            <person name="LaButti K."/>
            <person name="Lindquist E.A."/>
            <person name="Lipzen A."/>
            <person name="Lundell T."/>
            <person name="Morin E."/>
            <person name="Murat C."/>
            <person name="Riley R."/>
            <person name="Ohm R."/>
            <person name="Sun H."/>
            <person name="Tunlid A."/>
            <person name="Henrissat B."/>
            <person name="Grigoriev I.V."/>
            <person name="Hibbett D.S."/>
            <person name="Martin F."/>
        </authorList>
    </citation>
    <scope>NUCLEOTIDE SEQUENCE [LARGE SCALE GENOMIC DNA]</scope>
    <source>
        <strain evidence="2">MUT 4182</strain>
    </source>
</reference>
<organism evidence="1 2">
    <name type="scientific">Tulasnella calospora MUT 4182</name>
    <dbReference type="NCBI Taxonomy" id="1051891"/>
    <lineage>
        <taxon>Eukaryota</taxon>
        <taxon>Fungi</taxon>
        <taxon>Dikarya</taxon>
        <taxon>Basidiomycota</taxon>
        <taxon>Agaricomycotina</taxon>
        <taxon>Agaricomycetes</taxon>
        <taxon>Cantharellales</taxon>
        <taxon>Tulasnellaceae</taxon>
        <taxon>Tulasnella</taxon>
    </lineage>
</organism>
<dbReference type="EMBL" id="KN822968">
    <property type="protein sequence ID" value="KIO30836.1"/>
    <property type="molecule type" value="Genomic_DNA"/>
</dbReference>
<gene>
    <name evidence="1" type="ORF">M407DRAFT_242063</name>
</gene>
<sequence>MNPTPRTPVAFPCHRSVVQLRESAILLILPFVFLLYAQHADAPARNVALHASGTHPLGTLLAKACFP</sequence>